<gene>
    <name evidence="1" type="ORF">G3569_16730</name>
</gene>
<keyword evidence="2" id="KW-1185">Reference proteome</keyword>
<proteinExistence type="predicted"/>
<dbReference type="Proteomes" id="UP000479132">
    <property type="component" value="Unassembled WGS sequence"/>
</dbReference>
<dbReference type="EMBL" id="JAALLS010000030">
    <property type="protein sequence ID" value="NGP90005.1"/>
    <property type="molecule type" value="Genomic_DNA"/>
</dbReference>
<accession>A0A6M1T965</accession>
<protein>
    <submittedName>
        <fullName evidence="1">Uncharacterized protein</fullName>
    </submittedName>
</protein>
<sequence length="58" mass="6784">MRLDQLLKDMKAEEKPSIPPEFWLKPVELQREELKEMGLPTSMAIEWIENNEVENATG</sequence>
<evidence type="ECO:0000313" key="2">
    <source>
        <dbReference type="Proteomes" id="UP000479132"/>
    </source>
</evidence>
<reference evidence="1 2" key="1">
    <citation type="submission" date="2020-02" db="EMBL/GenBank/DDBJ databases">
        <title>Aliifodinibius halophilus 2W32, complete genome.</title>
        <authorList>
            <person name="Li Y."/>
            <person name="Wu S."/>
        </authorList>
    </citation>
    <scope>NUCLEOTIDE SEQUENCE [LARGE SCALE GENOMIC DNA]</scope>
    <source>
        <strain evidence="1 2">2W32</strain>
    </source>
</reference>
<dbReference type="RefSeq" id="WP_165271235.1">
    <property type="nucleotide sequence ID" value="NZ_JAALLS010000030.1"/>
</dbReference>
<evidence type="ECO:0000313" key="1">
    <source>
        <dbReference type="EMBL" id="NGP90005.1"/>
    </source>
</evidence>
<comment type="caution">
    <text evidence="1">The sequence shown here is derived from an EMBL/GenBank/DDBJ whole genome shotgun (WGS) entry which is preliminary data.</text>
</comment>
<dbReference type="AlphaFoldDB" id="A0A6M1T965"/>
<name>A0A6M1T965_9BACT</name>
<organism evidence="1 2">
    <name type="scientific">Fodinibius halophilus</name>
    <dbReference type="NCBI Taxonomy" id="1736908"/>
    <lineage>
        <taxon>Bacteria</taxon>
        <taxon>Pseudomonadati</taxon>
        <taxon>Balneolota</taxon>
        <taxon>Balneolia</taxon>
        <taxon>Balneolales</taxon>
        <taxon>Balneolaceae</taxon>
        <taxon>Fodinibius</taxon>
    </lineage>
</organism>